<accession>A0A9P6JZK7</accession>
<feature type="compositionally biased region" description="Polar residues" evidence="1">
    <location>
        <begin position="1"/>
        <end position="19"/>
    </location>
</feature>
<keyword evidence="3" id="KW-1185">Reference proteome</keyword>
<comment type="caution">
    <text evidence="2">The sequence shown here is derived from an EMBL/GenBank/DDBJ whole genome shotgun (WGS) entry which is preliminary data.</text>
</comment>
<evidence type="ECO:0000313" key="2">
    <source>
        <dbReference type="EMBL" id="KAF9539233.1"/>
    </source>
</evidence>
<organism evidence="2 3">
    <name type="scientific">Mortierella hygrophila</name>
    <dbReference type="NCBI Taxonomy" id="979708"/>
    <lineage>
        <taxon>Eukaryota</taxon>
        <taxon>Fungi</taxon>
        <taxon>Fungi incertae sedis</taxon>
        <taxon>Mucoromycota</taxon>
        <taxon>Mortierellomycotina</taxon>
        <taxon>Mortierellomycetes</taxon>
        <taxon>Mortierellales</taxon>
        <taxon>Mortierellaceae</taxon>
        <taxon>Mortierella</taxon>
    </lineage>
</organism>
<dbReference type="Proteomes" id="UP000723463">
    <property type="component" value="Unassembled WGS sequence"/>
</dbReference>
<dbReference type="EMBL" id="JAAAXW010000257">
    <property type="protein sequence ID" value="KAF9539233.1"/>
    <property type="molecule type" value="Genomic_DNA"/>
</dbReference>
<gene>
    <name evidence="2" type="ORF">EC957_005635</name>
</gene>
<protein>
    <submittedName>
        <fullName evidence="2">Uncharacterized protein</fullName>
    </submittedName>
</protein>
<sequence length="52" mass="5583">MESAVIQESLSADNYNGEGSSPLGFTLNFGEATINYLEPSSMKPELEPDQSS</sequence>
<dbReference type="AlphaFoldDB" id="A0A9P6JZK7"/>
<evidence type="ECO:0000313" key="3">
    <source>
        <dbReference type="Proteomes" id="UP000723463"/>
    </source>
</evidence>
<feature type="region of interest" description="Disordered" evidence="1">
    <location>
        <begin position="1"/>
        <end position="23"/>
    </location>
</feature>
<evidence type="ECO:0000256" key="1">
    <source>
        <dbReference type="SAM" id="MobiDB-lite"/>
    </source>
</evidence>
<reference evidence="2" key="1">
    <citation type="journal article" date="2020" name="Fungal Divers.">
        <title>Resolving the Mortierellaceae phylogeny through synthesis of multi-gene phylogenetics and phylogenomics.</title>
        <authorList>
            <person name="Vandepol N."/>
            <person name="Liber J."/>
            <person name="Desiro A."/>
            <person name="Na H."/>
            <person name="Kennedy M."/>
            <person name="Barry K."/>
            <person name="Grigoriev I.V."/>
            <person name="Miller A.N."/>
            <person name="O'Donnell K."/>
            <person name="Stajich J.E."/>
            <person name="Bonito G."/>
        </authorList>
    </citation>
    <scope>NUCLEOTIDE SEQUENCE</scope>
    <source>
        <strain evidence="2">NRRL 2591</strain>
    </source>
</reference>
<proteinExistence type="predicted"/>
<name>A0A9P6JZK7_9FUNG</name>